<accession>A0AAD3TC47</accession>
<name>A0AAD3TC47_NEPGR</name>
<gene>
    <name evidence="1" type="ORF">Nepgr_027859</name>
</gene>
<dbReference type="Proteomes" id="UP001279734">
    <property type="component" value="Unassembled WGS sequence"/>
</dbReference>
<organism evidence="1 2">
    <name type="scientific">Nepenthes gracilis</name>
    <name type="common">Slender pitcher plant</name>
    <dbReference type="NCBI Taxonomy" id="150966"/>
    <lineage>
        <taxon>Eukaryota</taxon>
        <taxon>Viridiplantae</taxon>
        <taxon>Streptophyta</taxon>
        <taxon>Embryophyta</taxon>
        <taxon>Tracheophyta</taxon>
        <taxon>Spermatophyta</taxon>
        <taxon>Magnoliopsida</taxon>
        <taxon>eudicotyledons</taxon>
        <taxon>Gunneridae</taxon>
        <taxon>Pentapetalae</taxon>
        <taxon>Caryophyllales</taxon>
        <taxon>Nepenthaceae</taxon>
        <taxon>Nepenthes</taxon>
    </lineage>
</organism>
<dbReference type="AlphaFoldDB" id="A0AAD3TC47"/>
<proteinExistence type="predicted"/>
<sequence length="103" mass="11858">MTEVFEARNRSRTFHCPSAGEVAMSLLKLVKSLPFSGVFRKLEQDMETVVRVLQPGPLGIVEHKFTPDEIREANNTVQQAVENWRRRARLEKNSGTLKDYIEK</sequence>
<protein>
    <submittedName>
        <fullName evidence="1">Uncharacterized protein</fullName>
    </submittedName>
</protein>
<dbReference type="PANTHER" id="PTHR37235:SF2">
    <property type="entry name" value="OS05G0371500 PROTEIN"/>
    <property type="match status" value="1"/>
</dbReference>
<reference evidence="1" key="1">
    <citation type="submission" date="2023-05" db="EMBL/GenBank/DDBJ databases">
        <title>Nepenthes gracilis genome sequencing.</title>
        <authorList>
            <person name="Fukushima K."/>
        </authorList>
    </citation>
    <scope>NUCLEOTIDE SEQUENCE</scope>
    <source>
        <strain evidence="1">SING2019-196</strain>
    </source>
</reference>
<dbReference type="EMBL" id="BSYO01000030">
    <property type="protein sequence ID" value="GMH26016.1"/>
    <property type="molecule type" value="Genomic_DNA"/>
</dbReference>
<comment type="caution">
    <text evidence="1">The sequence shown here is derived from an EMBL/GenBank/DDBJ whole genome shotgun (WGS) entry which is preliminary data.</text>
</comment>
<dbReference type="PANTHER" id="PTHR37235">
    <property type="entry name" value="ZINC METALLOPROTEINASE AUREOLYSIN"/>
    <property type="match status" value="1"/>
</dbReference>
<evidence type="ECO:0000313" key="2">
    <source>
        <dbReference type="Proteomes" id="UP001279734"/>
    </source>
</evidence>
<keyword evidence="2" id="KW-1185">Reference proteome</keyword>
<evidence type="ECO:0000313" key="1">
    <source>
        <dbReference type="EMBL" id="GMH26016.1"/>
    </source>
</evidence>